<keyword evidence="9" id="KW-1185">Reference proteome</keyword>
<comment type="subcellular location">
    <subcellularLocation>
        <location evidence="1">Membrane</location>
        <topology evidence="1">Multi-pass membrane protein</topology>
    </subcellularLocation>
</comment>
<dbReference type="Proteomes" id="UP000037179">
    <property type="component" value="Unassembled WGS sequence"/>
</dbReference>
<keyword evidence="3 5" id="KW-1133">Transmembrane helix</keyword>
<dbReference type="EMBL" id="CP017839">
    <property type="protein sequence ID" value="APB00385.1"/>
    <property type="molecule type" value="Genomic_DNA"/>
</dbReference>
<evidence type="ECO:0000313" key="10">
    <source>
        <dbReference type="Proteomes" id="UP000180166"/>
    </source>
</evidence>
<gene>
    <name evidence="7" type="ORF">NS506_06349</name>
    <name evidence="8" type="ORF">NSK11_contig00079-0004</name>
</gene>
<feature type="transmembrane region" description="Helical" evidence="5">
    <location>
        <begin position="64"/>
        <end position="86"/>
    </location>
</feature>
<evidence type="ECO:0000313" key="9">
    <source>
        <dbReference type="Proteomes" id="UP000037179"/>
    </source>
</evidence>
<keyword evidence="4 5" id="KW-0472">Membrane</keyword>
<accession>A0ABC9YY56</accession>
<reference evidence="8 9" key="2">
    <citation type="journal article" date="2016" name="Genome Announc.">
        <title>Draft Genome Sequence of Erythromycin- and Oxytetracycline-Sensitive Nocardia seriolae Strain U-1 (NBRC 110359).</title>
        <authorList>
            <person name="Imajoh M."/>
            <person name="Sukeda M."/>
            <person name="Shimizu M."/>
            <person name="Yamane J."/>
            <person name="Ohnishi K."/>
            <person name="Oshima S."/>
        </authorList>
    </citation>
    <scope>NUCLEOTIDE SEQUENCE [LARGE SCALE GENOMIC DNA]</scope>
    <source>
        <strain evidence="8 9">U-1</strain>
    </source>
</reference>
<dbReference type="GO" id="GO:0016020">
    <property type="term" value="C:membrane"/>
    <property type="evidence" value="ECO:0007669"/>
    <property type="project" value="UniProtKB-SubCell"/>
</dbReference>
<name>A0ABC9YY56_9NOCA</name>
<evidence type="ECO:0000256" key="5">
    <source>
        <dbReference type="SAM" id="Phobius"/>
    </source>
</evidence>
<evidence type="ECO:0000256" key="1">
    <source>
        <dbReference type="ARBA" id="ARBA00004141"/>
    </source>
</evidence>
<reference evidence="9" key="1">
    <citation type="submission" date="2015-07" db="EMBL/GenBank/DDBJ databases">
        <title>Nocardia seriolae U-1 whole genome shotgun sequence.</title>
        <authorList>
            <person name="Imajoh M."/>
            <person name="Fukumoto Y."/>
            <person name="Sukeda M."/>
            <person name="Yamane J."/>
            <person name="Yamasaki K."/>
            <person name="Shimizu M."/>
            <person name="Ohnishi K."/>
            <person name="Oshima S."/>
        </authorList>
    </citation>
    <scope>NUCLEOTIDE SEQUENCE [LARGE SCALE GENOMIC DNA]</scope>
    <source>
        <strain evidence="9">U-1</strain>
    </source>
</reference>
<reference evidence="7 10" key="3">
    <citation type="submission" date="2016-10" db="EMBL/GenBank/DDBJ databases">
        <title>Genome sequence of Nocardia seriolae strain EM150506, isolated from Anguila japonica.</title>
        <authorList>
            <person name="Han H.-J."/>
        </authorList>
    </citation>
    <scope>NUCLEOTIDE SEQUENCE [LARGE SCALE GENOMIC DNA]</scope>
    <source>
        <strain evidence="7 10">EM150506</strain>
    </source>
</reference>
<evidence type="ECO:0000256" key="4">
    <source>
        <dbReference type="ARBA" id="ARBA00023136"/>
    </source>
</evidence>
<proteinExistence type="predicted"/>
<dbReference type="EMBL" id="BBYQ01000079">
    <property type="protein sequence ID" value="GAP30367.1"/>
    <property type="molecule type" value="Genomic_DNA"/>
</dbReference>
<dbReference type="KEGG" id="nsr:NS506_06349"/>
<evidence type="ECO:0000259" key="6">
    <source>
        <dbReference type="Pfam" id="PF03176"/>
    </source>
</evidence>
<evidence type="ECO:0000256" key="2">
    <source>
        <dbReference type="ARBA" id="ARBA00022692"/>
    </source>
</evidence>
<evidence type="ECO:0000313" key="8">
    <source>
        <dbReference type="EMBL" id="GAP30367.1"/>
    </source>
</evidence>
<dbReference type="AlphaFoldDB" id="A0ABC9YY56"/>
<protein>
    <submittedName>
        <fullName evidence="7 8">Membrane protein</fullName>
    </submittedName>
</protein>
<feature type="domain" description="Membrane transport protein MMPL" evidence="6">
    <location>
        <begin position="5"/>
        <end position="85"/>
    </location>
</feature>
<evidence type="ECO:0000256" key="3">
    <source>
        <dbReference type="ARBA" id="ARBA00022989"/>
    </source>
</evidence>
<dbReference type="Pfam" id="PF03176">
    <property type="entry name" value="MMPL"/>
    <property type="match status" value="1"/>
</dbReference>
<sequence>MLDPFQTGAVSKNGSTAYATVSYGATGADLTDATKDALTSAVDKGRAEGLSVEIGGTALQAEPAMGGATEVVGIVIAAVVLMITFVRSCRARSGRACARTRFPKPVSR</sequence>
<organism evidence="8 9">
    <name type="scientific">Nocardia seriolae</name>
    <dbReference type="NCBI Taxonomy" id="37332"/>
    <lineage>
        <taxon>Bacteria</taxon>
        <taxon>Bacillati</taxon>
        <taxon>Actinomycetota</taxon>
        <taxon>Actinomycetes</taxon>
        <taxon>Mycobacteriales</taxon>
        <taxon>Nocardiaceae</taxon>
        <taxon>Nocardia</taxon>
    </lineage>
</organism>
<dbReference type="Proteomes" id="UP000180166">
    <property type="component" value="Chromosome"/>
</dbReference>
<evidence type="ECO:0000313" key="7">
    <source>
        <dbReference type="EMBL" id="APB00385.1"/>
    </source>
</evidence>
<dbReference type="InterPro" id="IPR004869">
    <property type="entry name" value="MMPL_dom"/>
</dbReference>
<keyword evidence="2 5" id="KW-0812">Transmembrane</keyword>